<name>T1B3B2_9ZZZZ</name>
<feature type="non-terminal residue" evidence="1">
    <location>
        <position position="1"/>
    </location>
</feature>
<dbReference type="EMBL" id="AUZZ01001741">
    <property type="protein sequence ID" value="EQD63053.1"/>
    <property type="molecule type" value="Genomic_DNA"/>
</dbReference>
<feature type="non-terminal residue" evidence="1">
    <location>
        <position position="109"/>
    </location>
</feature>
<evidence type="ECO:0000313" key="1">
    <source>
        <dbReference type="EMBL" id="EQD63053.1"/>
    </source>
</evidence>
<reference evidence="1" key="1">
    <citation type="submission" date="2013-08" db="EMBL/GenBank/DDBJ databases">
        <authorList>
            <person name="Mendez C."/>
            <person name="Richter M."/>
            <person name="Ferrer M."/>
            <person name="Sanchez J."/>
        </authorList>
    </citation>
    <scope>NUCLEOTIDE SEQUENCE</scope>
</reference>
<gene>
    <name evidence="1" type="ORF">B2A_02554</name>
</gene>
<accession>T1B3B2</accession>
<comment type="caution">
    <text evidence="1">The sequence shown here is derived from an EMBL/GenBank/DDBJ whole genome shotgun (WGS) entry which is preliminary data.</text>
</comment>
<sequence length="109" mass="12339">EQLFDVKRVKDAVRIFTSTDQVRCEIGITVGGLKELVQNISRQIAFGQVHRLFHGGYFSSNLSINGELLDFGSFRSLPDWGKSFVMDHVPPFGDEMRLLALIIESLVFH</sequence>
<organism evidence="1">
    <name type="scientific">mine drainage metagenome</name>
    <dbReference type="NCBI Taxonomy" id="410659"/>
    <lineage>
        <taxon>unclassified sequences</taxon>
        <taxon>metagenomes</taxon>
        <taxon>ecological metagenomes</taxon>
    </lineage>
</organism>
<proteinExistence type="predicted"/>
<dbReference type="AlphaFoldDB" id="T1B3B2"/>
<protein>
    <submittedName>
        <fullName evidence="1">MchC protein</fullName>
    </submittedName>
</protein>
<reference evidence="1" key="2">
    <citation type="journal article" date="2014" name="ISME J.">
        <title>Microbial stratification in low pH oxic and suboxic macroscopic growths along an acid mine drainage.</title>
        <authorList>
            <person name="Mendez-Garcia C."/>
            <person name="Mesa V."/>
            <person name="Sprenger R.R."/>
            <person name="Richter M."/>
            <person name="Diez M.S."/>
            <person name="Solano J."/>
            <person name="Bargiela R."/>
            <person name="Golyshina O.V."/>
            <person name="Manteca A."/>
            <person name="Ramos J.L."/>
            <person name="Gallego J.R."/>
            <person name="Llorente I."/>
            <person name="Martins Dos Santos V.A."/>
            <person name="Jensen O.N."/>
            <person name="Pelaez A.I."/>
            <person name="Sanchez J."/>
            <person name="Ferrer M."/>
        </authorList>
    </citation>
    <scope>NUCLEOTIDE SEQUENCE</scope>
</reference>